<proteinExistence type="predicted"/>
<dbReference type="AlphaFoldDB" id="A0A0A8YFW6"/>
<organism evidence="1">
    <name type="scientific">Arundo donax</name>
    <name type="common">Giant reed</name>
    <name type="synonym">Donax arundinaceus</name>
    <dbReference type="NCBI Taxonomy" id="35708"/>
    <lineage>
        <taxon>Eukaryota</taxon>
        <taxon>Viridiplantae</taxon>
        <taxon>Streptophyta</taxon>
        <taxon>Embryophyta</taxon>
        <taxon>Tracheophyta</taxon>
        <taxon>Spermatophyta</taxon>
        <taxon>Magnoliopsida</taxon>
        <taxon>Liliopsida</taxon>
        <taxon>Poales</taxon>
        <taxon>Poaceae</taxon>
        <taxon>PACMAD clade</taxon>
        <taxon>Arundinoideae</taxon>
        <taxon>Arundineae</taxon>
        <taxon>Arundo</taxon>
    </lineage>
</organism>
<evidence type="ECO:0000313" key="1">
    <source>
        <dbReference type="EMBL" id="JAD24656.1"/>
    </source>
</evidence>
<name>A0A0A8YFW6_ARUDO</name>
<accession>A0A0A8YFW6</accession>
<dbReference type="EMBL" id="GBRH01273239">
    <property type="protein sequence ID" value="JAD24656.1"/>
    <property type="molecule type" value="Transcribed_RNA"/>
</dbReference>
<protein>
    <submittedName>
        <fullName evidence="1">Uncharacterized protein</fullName>
    </submittedName>
</protein>
<reference evidence="1" key="2">
    <citation type="journal article" date="2015" name="Data Brief">
        <title>Shoot transcriptome of the giant reed, Arundo donax.</title>
        <authorList>
            <person name="Barrero R.A."/>
            <person name="Guerrero F.D."/>
            <person name="Moolhuijzen P."/>
            <person name="Goolsby J.A."/>
            <person name="Tidwell J."/>
            <person name="Bellgard S.E."/>
            <person name="Bellgard M.I."/>
        </authorList>
    </citation>
    <scope>NUCLEOTIDE SEQUENCE</scope>
    <source>
        <tissue evidence="1">Shoot tissue taken approximately 20 cm above the soil surface</tissue>
    </source>
</reference>
<sequence>MIGCQMEMAQVMGFLYKASRASWFKKIGVPTNHWSKKS</sequence>
<reference evidence="1" key="1">
    <citation type="submission" date="2014-09" db="EMBL/GenBank/DDBJ databases">
        <authorList>
            <person name="Magalhaes I.L.F."/>
            <person name="Oliveira U."/>
            <person name="Santos F.R."/>
            <person name="Vidigal T.H.D.A."/>
            <person name="Brescovit A.D."/>
            <person name="Santos A.J."/>
        </authorList>
    </citation>
    <scope>NUCLEOTIDE SEQUENCE</scope>
    <source>
        <tissue evidence="1">Shoot tissue taken approximately 20 cm above the soil surface</tissue>
    </source>
</reference>